<gene>
    <name evidence="12" type="ORF">CANTEDRAFT_112672</name>
</gene>
<dbReference type="eggNOG" id="KOG1358">
    <property type="taxonomic scope" value="Eukaryota"/>
</dbReference>
<keyword evidence="8" id="KW-0746">Sphingolipid metabolism</keyword>
<comment type="pathway">
    <text evidence="3">Sphingolipid metabolism.</text>
</comment>
<comment type="pathway">
    <text evidence="2">Lipid metabolism; sphingolipid metabolism.</text>
</comment>
<dbReference type="GO" id="GO:0004758">
    <property type="term" value="F:serine C-palmitoyltransferase activity"/>
    <property type="evidence" value="ECO:0007669"/>
    <property type="project" value="TreeGrafter"/>
</dbReference>
<dbReference type="OrthoDB" id="3168162at2759"/>
<keyword evidence="10" id="KW-0012">Acyltransferase</keyword>
<evidence type="ECO:0000256" key="7">
    <source>
        <dbReference type="ARBA" id="ARBA00022898"/>
    </source>
</evidence>
<dbReference type="GeneID" id="18246630"/>
<dbReference type="Pfam" id="PF00155">
    <property type="entry name" value="Aminotran_1_2"/>
    <property type="match status" value="1"/>
</dbReference>
<dbReference type="AlphaFoldDB" id="G3AYA5"/>
<dbReference type="Proteomes" id="UP000000707">
    <property type="component" value="Unassembled WGS sequence"/>
</dbReference>
<sequence>MSPESEFTFTTTKTTTTIQTTTLPPTLESLSNTLADTFVHYLNYLGKVPGGDWLLWYIKASYKDDPVRSLFELALFLFGVYYFFNSRRKENKSDLVTLSKREIDELIDEWNPVEIVDEVTPIEKWQMKSLPVVKGHNGARIQLENLNKAKDVVNLASNDFLNLNESEELKTIAKSVINYSGVGACSAPNFYGTQDFHVRLEEDLTDYLHGENSILYGQDFVTPSSVLPAFVKRGDVCVVDTGVNIAIQKALVVSRCEIEWYHHNDMKHLENLLKEITPTLDKQKPLKRRFIVTEAIFSNGGSLLDLPKVVELRKKYKYRLFLDESNSIGVLGNTGRGITEYFGIPRSDVSITVGTLANSLASSGGFCVGASPMVHHQRLSSLAYVFSASLPPYCAKVACQAIKEIKKLNSNGKSILISKLHENTKFLHEGISSAIKDSNFVEVISNINSPVIQLSLKGPFREAINLPEFYGNTSFLTTARRSKYNNPFDEKYNLENFILQKIVDQVLASSNILISRSKNLLVHEHLPVAKPRLMVYANTGVSIEDLSLLIRTINGAVNTVCGSINRESSLDTLTSEMKVY</sequence>
<dbReference type="InterPro" id="IPR015422">
    <property type="entry name" value="PyrdxlP-dep_Trfase_small"/>
</dbReference>
<evidence type="ECO:0000259" key="11">
    <source>
        <dbReference type="Pfam" id="PF00155"/>
    </source>
</evidence>
<evidence type="ECO:0000256" key="10">
    <source>
        <dbReference type="ARBA" id="ARBA00023315"/>
    </source>
</evidence>
<dbReference type="InterPro" id="IPR015421">
    <property type="entry name" value="PyrdxlP-dep_Trfase_major"/>
</dbReference>
<keyword evidence="6 12" id="KW-0808">Transferase</keyword>
<evidence type="ECO:0000256" key="6">
    <source>
        <dbReference type="ARBA" id="ARBA00022679"/>
    </source>
</evidence>
<dbReference type="InterPro" id="IPR015424">
    <property type="entry name" value="PyrdxlP-dep_Trfase"/>
</dbReference>
<evidence type="ECO:0000256" key="9">
    <source>
        <dbReference type="ARBA" id="ARBA00023098"/>
    </source>
</evidence>
<dbReference type="GO" id="GO:0005783">
    <property type="term" value="C:endoplasmic reticulum"/>
    <property type="evidence" value="ECO:0007669"/>
    <property type="project" value="TreeGrafter"/>
</dbReference>
<evidence type="ECO:0000313" key="13">
    <source>
        <dbReference type="Proteomes" id="UP000000707"/>
    </source>
</evidence>
<dbReference type="GO" id="GO:0030170">
    <property type="term" value="F:pyridoxal phosphate binding"/>
    <property type="evidence" value="ECO:0007669"/>
    <property type="project" value="InterPro"/>
</dbReference>
<feature type="domain" description="Aminotransferase class I/classII large" evidence="11">
    <location>
        <begin position="150"/>
        <end position="441"/>
    </location>
</feature>
<dbReference type="GO" id="GO:0016020">
    <property type="term" value="C:membrane"/>
    <property type="evidence" value="ECO:0007669"/>
    <property type="project" value="GOC"/>
</dbReference>
<dbReference type="HOGENOM" id="CLU_015846_0_2_1"/>
<evidence type="ECO:0000256" key="5">
    <source>
        <dbReference type="ARBA" id="ARBA00013220"/>
    </source>
</evidence>
<comment type="cofactor">
    <cofactor evidence="1">
        <name>pyridoxal 5'-phosphate</name>
        <dbReference type="ChEBI" id="CHEBI:597326"/>
    </cofactor>
</comment>
<protein>
    <recommendedName>
        <fullName evidence="5">serine C-palmitoyltransferase</fullName>
        <ecNumber evidence="5">2.3.1.50</ecNumber>
    </recommendedName>
</protein>
<comment type="similarity">
    <text evidence="4">Belongs to the class-II pyridoxal-phosphate-dependent aminotransferase family.</text>
</comment>
<evidence type="ECO:0000256" key="3">
    <source>
        <dbReference type="ARBA" id="ARBA00004991"/>
    </source>
</evidence>
<dbReference type="KEGG" id="cten:18246630"/>
<evidence type="ECO:0000256" key="1">
    <source>
        <dbReference type="ARBA" id="ARBA00001933"/>
    </source>
</evidence>
<evidence type="ECO:0000256" key="2">
    <source>
        <dbReference type="ARBA" id="ARBA00004760"/>
    </source>
</evidence>
<proteinExistence type="inferred from homology"/>
<dbReference type="SUPFAM" id="SSF53383">
    <property type="entry name" value="PLP-dependent transferases"/>
    <property type="match status" value="1"/>
</dbReference>
<dbReference type="Gene3D" id="3.40.640.10">
    <property type="entry name" value="Type I PLP-dependent aspartate aminotransferase-like (Major domain)"/>
    <property type="match status" value="1"/>
</dbReference>
<keyword evidence="7" id="KW-0663">Pyridoxal phosphate</keyword>
<name>G3AYA5_CANTC</name>
<dbReference type="PANTHER" id="PTHR13693:SF2">
    <property type="entry name" value="SERINE PALMITOYLTRANSFERASE 1"/>
    <property type="match status" value="1"/>
</dbReference>
<dbReference type="InterPro" id="IPR004839">
    <property type="entry name" value="Aminotransferase_I/II_large"/>
</dbReference>
<evidence type="ECO:0000256" key="4">
    <source>
        <dbReference type="ARBA" id="ARBA00008392"/>
    </source>
</evidence>
<evidence type="ECO:0000313" key="12">
    <source>
        <dbReference type="EMBL" id="EGV65804.1"/>
    </source>
</evidence>
<evidence type="ECO:0000256" key="8">
    <source>
        <dbReference type="ARBA" id="ARBA00022919"/>
    </source>
</evidence>
<accession>G3AYA5</accession>
<dbReference type="Gene3D" id="3.90.1150.10">
    <property type="entry name" value="Aspartate Aminotransferase, domain 1"/>
    <property type="match status" value="1"/>
</dbReference>
<reference evidence="12 13" key="1">
    <citation type="journal article" date="2011" name="Proc. Natl. Acad. Sci. U.S.A.">
        <title>Comparative genomics of xylose-fermenting fungi for enhanced biofuel production.</title>
        <authorList>
            <person name="Wohlbach D.J."/>
            <person name="Kuo A."/>
            <person name="Sato T.K."/>
            <person name="Potts K.M."/>
            <person name="Salamov A.A."/>
            <person name="LaButti K.M."/>
            <person name="Sun H."/>
            <person name="Clum A."/>
            <person name="Pangilinan J.L."/>
            <person name="Lindquist E.A."/>
            <person name="Lucas S."/>
            <person name="Lapidus A."/>
            <person name="Jin M."/>
            <person name="Gunawan C."/>
            <person name="Balan V."/>
            <person name="Dale B.E."/>
            <person name="Jeffries T.W."/>
            <person name="Zinkel R."/>
            <person name="Barry K.W."/>
            <person name="Grigoriev I.V."/>
            <person name="Gasch A.P."/>
        </authorList>
    </citation>
    <scope>NUCLEOTIDE SEQUENCE [LARGE SCALE GENOMIC DNA]</scope>
    <source>
        <strain evidence="13">ATCC 10573 / BCRC 21748 / CBS 615 / JCM 9827 / NBRC 10315 / NRRL Y-1498 / VKM Y-70</strain>
    </source>
</reference>
<dbReference type="PANTHER" id="PTHR13693">
    <property type="entry name" value="CLASS II AMINOTRANSFERASE/8-AMINO-7-OXONONANOATE SYNTHASE"/>
    <property type="match status" value="1"/>
</dbReference>
<organism evidence="13">
    <name type="scientific">Candida tenuis (strain ATCC 10573 / BCRC 21748 / CBS 615 / JCM 9827 / NBRC 10315 / NRRL Y-1498 / VKM Y-70)</name>
    <name type="common">Yeast</name>
    <name type="synonym">Yamadazyma tenuis</name>
    <dbReference type="NCBI Taxonomy" id="590646"/>
    <lineage>
        <taxon>Eukaryota</taxon>
        <taxon>Fungi</taxon>
        <taxon>Dikarya</taxon>
        <taxon>Ascomycota</taxon>
        <taxon>Saccharomycotina</taxon>
        <taxon>Pichiomycetes</taxon>
        <taxon>Debaryomycetaceae</taxon>
        <taxon>Yamadazyma</taxon>
    </lineage>
</organism>
<dbReference type="STRING" id="590646.G3AYA5"/>
<dbReference type="GO" id="GO:0046513">
    <property type="term" value="P:ceramide biosynthetic process"/>
    <property type="evidence" value="ECO:0007669"/>
    <property type="project" value="TreeGrafter"/>
</dbReference>
<dbReference type="EMBL" id="GL996512">
    <property type="protein sequence ID" value="EGV65804.1"/>
    <property type="molecule type" value="Genomic_DNA"/>
</dbReference>
<keyword evidence="13" id="KW-1185">Reference proteome</keyword>
<keyword evidence="9" id="KW-0443">Lipid metabolism</keyword>
<dbReference type="EC" id="2.3.1.50" evidence="5"/>
<dbReference type="InterPro" id="IPR050087">
    <property type="entry name" value="AON_synthase_class-II"/>
</dbReference>
<dbReference type="GO" id="GO:0046512">
    <property type="term" value="P:sphingosine biosynthetic process"/>
    <property type="evidence" value="ECO:0007669"/>
    <property type="project" value="TreeGrafter"/>
</dbReference>